<dbReference type="EMBL" id="JAQQWM010000008">
    <property type="protein sequence ID" value="KAK8053013.1"/>
    <property type="molecule type" value="Genomic_DNA"/>
</dbReference>
<accession>A0ABR1U4Y4</accession>
<sequence>MRASWRPRPDRLVQLRYLSQRHNRDSLCKTLAEASDFATMYFAYGDVIDASVAANEKMPNTLRALTNRMICAEIMSRLPDLKALHRVIQVNSFFYDVFKNDEERIKLKIVIDHMDLEAFRLAKYDKQVRYLAKRYLATEPPQPAWR</sequence>
<name>A0ABR1U4Y4_9PEZI</name>
<protein>
    <submittedName>
        <fullName evidence="1">Uncharacterized protein</fullName>
    </submittedName>
</protein>
<proteinExistence type="predicted"/>
<evidence type="ECO:0000313" key="1">
    <source>
        <dbReference type="EMBL" id="KAK8053013.1"/>
    </source>
</evidence>
<dbReference type="Proteomes" id="UP001446871">
    <property type="component" value="Unassembled WGS sequence"/>
</dbReference>
<evidence type="ECO:0000313" key="2">
    <source>
        <dbReference type="Proteomes" id="UP001446871"/>
    </source>
</evidence>
<organism evidence="1 2">
    <name type="scientific">Apiospora saccharicola</name>
    <dbReference type="NCBI Taxonomy" id="335842"/>
    <lineage>
        <taxon>Eukaryota</taxon>
        <taxon>Fungi</taxon>
        <taxon>Dikarya</taxon>
        <taxon>Ascomycota</taxon>
        <taxon>Pezizomycotina</taxon>
        <taxon>Sordariomycetes</taxon>
        <taxon>Xylariomycetidae</taxon>
        <taxon>Amphisphaeriales</taxon>
        <taxon>Apiosporaceae</taxon>
        <taxon>Apiospora</taxon>
    </lineage>
</organism>
<comment type="caution">
    <text evidence="1">The sequence shown here is derived from an EMBL/GenBank/DDBJ whole genome shotgun (WGS) entry which is preliminary data.</text>
</comment>
<gene>
    <name evidence="1" type="ORF">PG996_012314</name>
</gene>
<keyword evidence="2" id="KW-1185">Reference proteome</keyword>
<reference evidence="1 2" key="1">
    <citation type="submission" date="2023-01" db="EMBL/GenBank/DDBJ databases">
        <title>Analysis of 21 Apiospora genomes using comparative genomics revels a genus with tremendous synthesis potential of carbohydrate active enzymes and secondary metabolites.</title>
        <authorList>
            <person name="Sorensen T."/>
        </authorList>
    </citation>
    <scope>NUCLEOTIDE SEQUENCE [LARGE SCALE GENOMIC DNA]</scope>
    <source>
        <strain evidence="1 2">CBS 83171</strain>
    </source>
</reference>